<protein>
    <recommendedName>
        <fullName evidence="4">Phospholipase D-like protein</fullName>
    </recommendedName>
</protein>
<reference evidence="2 3" key="1">
    <citation type="submission" date="2018-02" db="EMBL/GenBank/DDBJ databases">
        <title>Genomic Encyclopedia of Archaeal and Bacterial Type Strains, Phase II (KMG-II): from individual species to whole genera.</title>
        <authorList>
            <person name="Goeker M."/>
        </authorList>
    </citation>
    <scope>NUCLEOTIDE SEQUENCE [LARGE SCALE GENOMIC DNA]</scope>
    <source>
        <strain evidence="2 3">DSM 29526</strain>
    </source>
</reference>
<keyword evidence="1" id="KW-1133">Transmembrane helix</keyword>
<sequence>MPYQFALILLVLILVGVLIYRPIMKLARRDMAARTAAGLSNSVVYAILLLPVIGPVFYLLVRRAMLPKE</sequence>
<keyword evidence="3" id="KW-1185">Reference proteome</keyword>
<evidence type="ECO:0000313" key="3">
    <source>
        <dbReference type="Proteomes" id="UP000237662"/>
    </source>
</evidence>
<keyword evidence="1" id="KW-0812">Transmembrane</keyword>
<evidence type="ECO:0008006" key="4">
    <source>
        <dbReference type="Google" id="ProtNLM"/>
    </source>
</evidence>
<evidence type="ECO:0000256" key="1">
    <source>
        <dbReference type="SAM" id="Phobius"/>
    </source>
</evidence>
<evidence type="ECO:0000313" key="2">
    <source>
        <dbReference type="EMBL" id="PPK87217.1"/>
    </source>
</evidence>
<name>A0A2S6I6V9_9BACT</name>
<dbReference type="AlphaFoldDB" id="A0A2S6I6V9"/>
<comment type="caution">
    <text evidence="2">The sequence shown here is derived from an EMBL/GenBank/DDBJ whole genome shotgun (WGS) entry which is preliminary data.</text>
</comment>
<organism evidence="2 3">
    <name type="scientific">Neolewinella xylanilytica</name>
    <dbReference type="NCBI Taxonomy" id="1514080"/>
    <lineage>
        <taxon>Bacteria</taxon>
        <taxon>Pseudomonadati</taxon>
        <taxon>Bacteroidota</taxon>
        <taxon>Saprospiria</taxon>
        <taxon>Saprospirales</taxon>
        <taxon>Lewinellaceae</taxon>
        <taxon>Neolewinella</taxon>
    </lineage>
</organism>
<dbReference type="EMBL" id="PTJC01000005">
    <property type="protein sequence ID" value="PPK87217.1"/>
    <property type="molecule type" value="Genomic_DNA"/>
</dbReference>
<dbReference type="OrthoDB" id="1496040at2"/>
<gene>
    <name evidence="2" type="ORF">CLV84_0153</name>
</gene>
<accession>A0A2S6I6V9</accession>
<feature type="transmembrane region" description="Helical" evidence="1">
    <location>
        <begin position="5"/>
        <end position="23"/>
    </location>
</feature>
<keyword evidence="1" id="KW-0472">Membrane</keyword>
<dbReference type="Proteomes" id="UP000237662">
    <property type="component" value="Unassembled WGS sequence"/>
</dbReference>
<proteinExistence type="predicted"/>
<dbReference type="RefSeq" id="WP_104417833.1">
    <property type="nucleotide sequence ID" value="NZ_PTJC01000005.1"/>
</dbReference>
<feature type="transmembrane region" description="Helical" evidence="1">
    <location>
        <begin position="43"/>
        <end position="61"/>
    </location>
</feature>